<dbReference type="Gene3D" id="3.30.70.240">
    <property type="match status" value="1"/>
</dbReference>
<gene>
    <name evidence="9" type="primary">cas2</name>
    <name evidence="10" type="ORF">CIMIT_11625</name>
    <name evidence="11" type="ORF">SAMEA4535761_02382</name>
</gene>
<accession>A0A076NIZ1</accession>
<keyword evidence="3 9" id="KW-0540">Nuclease</keyword>
<dbReference type="KEGG" id="cii:CIMIT_11625"/>
<evidence type="ECO:0000256" key="4">
    <source>
        <dbReference type="ARBA" id="ARBA00022723"/>
    </source>
</evidence>
<organism evidence="10 12">
    <name type="scientific">Corynebacterium imitans</name>
    <dbReference type="NCBI Taxonomy" id="156978"/>
    <lineage>
        <taxon>Bacteria</taxon>
        <taxon>Bacillati</taxon>
        <taxon>Actinomycetota</taxon>
        <taxon>Actinomycetes</taxon>
        <taxon>Mycobacteriales</taxon>
        <taxon>Corynebacteriaceae</taxon>
        <taxon>Corynebacterium</taxon>
    </lineage>
</organism>
<evidence type="ECO:0000256" key="1">
    <source>
        <dbReference type="ARBA" id="ARBA00001946"/>
    </source>
</evidence>
<reference evidence="11 13" key="2">
    <citation type="submission" date="2017-06" db="EMBL/GenBank/DDBJ databases">
        <authorList>
            <consortium name="Pathogen Informatics"/>
        </authorList>
    </citation>
    <scope>NUCLEOTIDE SEQUENCE [LARGE SCALE GENOMIC DNA]</scope>
    <source>
        <strain evidence="11 13">NCTC13015</strain>
    </source>
</reference>
<dbReference type="Proteomes" id="UP000215374">
    <property type="component" value="Chromosome 1"/>
</dbReference>
<keyword evidence="4 9" id="KW-0479">Metal-binding</keyword>
<proteinExistence type="inferred from homology"/>
<evidence type="ECO:0000256" key="6">
    <source>
        <dbReference type="ARBA" id="ARBA00022801"/>
    </source>
</evidence>
<protein>
    <recommendedName>
        <fullName evidence="9">CRISPR-associated endoribonuclease Cas2</fullName>
        <ecNumber evidence="9">3.1.-.-</ecNumber>
    </recommendedName>
</protein>
<dbReference type="GO" id="GO:0043571">
    <property type="term" value="P:maintenance of CRISPR repeat elements"/>
    <property type="evidence" value="ECO:0007669"/>
    <property type="project" value="UniProtKB-UniRule"/>
</dbReference>
<name>A0A076NIZ1_9CORY</name>
<keyword evidence="7 9" id="KW-0460">Magnesium</keyword>
<dbReference type="PANTHER" id="PTHR34405:SF3">
    <property type="entry name" value="CRISPR-ASSOCIATED ENDORIBONUCLEASE CAS2 3"/>
    <property type="match status" value="1"/>
</dbReference>
<dbReference type="OrthoDB" id="9798176at2"/>
<dbReference type="Proteomes" id="UP000028780">
    <property type="component" value="Chromosome"/>
</dbReference>
<dbReference type="InterPro" id="IPR019199">
    <property type="entry name" value="Virulence_VapD/CRISPR_Cas2"/>
</dbReference>
<evidence type="ECO:0000313" key="10">
    <source>
        <dbReference type="EMBL" id="AIJ34439.1"/>
    </source>
</evidence>
<comment type="cofactor">
    <cofactor evidence="1 9">
        <name>Mg(2+)</name>
        <dbReference type="ChEBI" id="CHEBI:18420"/>
    </cofactor>
</comment>
<dbReference type="HOGENOM" id="CLU_161124_3_1_11"/>
<comment type="subunit">
    <text evidence="9">Homodimer, forms a heterotetramer with a Cas1 homodimer.</text>
</comment>
<dbReference type="AlphaFoldDB" id="A0A076NIZ1"/>
<dbReference type="eggNOG" id="COG1343">
    <property type="taxonomic scope" value="Bacteria"/>
</dbReference>
<dbReference type="RefSeq" id="WP_038593187.1">
    <property type="nucleotide sequence ID" value="NZ_CP009211.1"/>
</dbReference>
<evidence type="ECO:0000256" key="5">
    <source>
        <dbReference type="ARBA" id="ARBA00022759"/>
    </source>
</evidence>
<dbReference type="PANTHER" id="PTHR34405">
    <property type="entry name" value="CRISPR-ASSOCIATED ENDORIBONUCLEASE CAS2"/>
    <property type="match status" value="1"/>
</dbReference>
<dbReference type="EMBL" id="CP009211">
    <property type="protein sequence ID" value="AIJ34439.1"/>
    <property type="molecule type" value="Genomic_DNA"/>
</dbReference>
<dbReference type="GO" id="GO:0051607">
    <property type="term" value="P:defense response to virus"/>
    <property type="evidence" value="ECO:0007669"/>
    <property type="project" value="UniProtKB-UniRule"/>
</dbReference>
<reference evidence="10 12" key="1">
    <citation type="submission" date="2014-08" db="EMBL/GenBank/DDBJ databases">
        <title>Complete genome sequence of Corynebacterium imitans DSM 44264, isolated from a five-month-old boy with suspected pharyngeal diphtheria.</title>
        <authorList>
            <person name="Mollmann S."/>
            <person name="Albersmeier A."/>
            <person name="Ruckert C."/>
            <person name="Tauch A."/>
        </authorList>
    </citation>
    <scope>NUCLEOTIDE SEQUENCE [LARGE SCALE GENOMIC DNA]</scope>
    <source>
        <strain evidence="10 12">DSM 44264</strain>
    </source>
</reference>
<dbReference type="EC" id="3.1.-.-" evidence="9"/>
<evidence type="ECO:0000256" key="8">
    <source>
        <dbReference type="ARBA" id="ARBA00023118"/>
    </source>
</evidence>
<dbReference type="CDD" id="cd09725">
    <property type="entry name" value="Cas2_I_II_III"/>
    <property type="match status" value="1"/>
</dbReference>
<dbReference type="NCBIfam" id="TIGR01573">
    <property type="entry name" value="cas2"/>
    <property type="match status" value="1"/>
</dbReference>
<dbReference type="GO" id="GO:0016787">
    <property type="term" value="F:hydrolase activity"/>
    <property type="evidence" value="ECO:0007669"/>
    <property type="project" value="UniProtKB-KW"/>
</dbReference>
<keyword evidence="8 9" id="KW-0051">Antiviral defense</keyword>
<dbReference type="InterPro" id="IPR021127">
    <property type="entry name" value="CRISPR_associated_Cas2"/>
</dbReference>
<evidence type="ECO:0000256" key="2">
    <source>
        <dbReference type="ARBA" id="ARBA00009959"/>
    </source>
</evidence>
<keyword evidence="6 9" id="KW-0378">Hydrolase</keyword>
<dbReference type="GO" id="GO:0046872">
    <property type="term" value="F:metal ion binding"/>
    <property type="evidence" value="ECO:0007669"/>
    <property type="project" value="UniProtKB-UniRule"/>
</dbReference>
<evidence type="ECO:0000313" key="13">
    <source>
        <dbReference type="Proteomes" id="UP000215374"/>
    </source>
</evidence>
<dbReference type="STRING" id="156978.CIMIT_11625"/>
<feature type="binding site" evidence="9">
    <location>
        <position position="14"/>
    </location>
    <ligand>
        <name>Mg(2+)</name>
        <dbReference type="ChEBI" id="CHEBI:18420"/>
        <note>catalytic</note>
    </ligand>
</feature>
<evidence type="ECO:0000256" key="3">
    <source>
        <dbReference type="ARBA" id="ARBA00022722"/>
    </source>
</evidence>
<dbReference type="HAMAP" id="MF_01471">
    <property type="entry name" value="Cas2"/>
    <property type="match status" value="1"/>
</dbReference>
<dbReference type="GO" id="GO:0004521">
    <property type="term" value="F:RNA endonuclease activity"/>
    <property type="evidence" value="ECO:0007669"/>
    <property type="project" value="InterPro"/>
</dbReference>
<keyword evidence="12" id="KW-1185">Reference proteome</keyword>
<dbReference type="Pfam" id="PF09827">
    <property type="entry name" value="CRISPR_Cas2"/>
    <property type="match status" value="1"/>
</dbReference>
<evidence type="ECO:0000313" key="11">
    <source>
        <dbReference type="EMBL" id="SNV87299.1"/>
    </source>
</evidence>
<evidence type="ECO:0000313" key="12">
    <source>
        <dbReference type="Proteomes" id="UP000028780"/>
    </source>
</evidence>
<comment type="similarity">
    <text evidence="2 9">Belongs to the CRISPR-associated endoribonuclease Cas2 protein family.</text>
</comment>
<keyword evidence="5 9" id="KW-0255">Endonuclease</keyword>
<evidence type="ECO:0000256" key="9">
    <source>
        <dbReference type="HAMAP-Rule" id="MF_01471"/>
    </source>
</evidence>
<comment type="function">
    <text evidence="9">CRISPR (clustered regularly interspaced short palindromic repeat), is an adaptive immune system that provides protection against mobile genetic elements (viruses, transposable elements and conjugative plasmids). CRISPR clusters contain sequences complementary to antecedent mobile elements and target invading nucleic acids. CRISPR clusters are transcribed and processed into CRISPR RNA (crRNA). Functions as a ssRNA-specific endoribonuclease. Involved in the integration of spacer DNA into the CRISPR cassette.</text>
</comment>
<sequence>MSRDDTRRTLICYDIINDRRRTRVADALSEFGDRVQYSVFVVDISPARLLQVKSRLSTIIEPGEDSILFCDLGRVAELSETKFGYLGKSREVTDNDALIL</sequence>
<dbReference type="EMBL" id="LT906467">
    <property type="protein sequence ID" value="SNV87299.1"/>
    <property type="molecule type" value="Genomic_DNA"/>
</dbReference>
<evidence type="ECO:0000256" key="7">
    <source>
        <dbReference type="ARBA" id="ARBA00022842"/>
    </source>
</evidence>
<dbReference type="SUPFAM" id="SSF143430">
    <property type="entry name" value="TTP0101/SSO1404-like"/>
    <property type="match status" value="1"/>
</dbReference>